<dbReference type="InterPro" id="IPR036388">
    <property type="entry name" value="WH-like_DNA-bd_sf"/>
</dbReference>
<dbReference type="eggNOG" id="COG2771">
    <property type="taxonomic scope" value="Bacteria"/>
</dbReference>
<dbReference type="Proteomes" id="UP000028630">
    <property type="component" value="Unassembled WGS sequence"/>
</dbReference>
<dbReference type="InterPro" id="IPR000792">
    <property type="entry name" value="Tscrpt_reg_LuxR_C"/>
</dbReference>
<keyword evidence="1" id="KW-0238">DNA-binding</keyword>
<evidence type="ECO:0000259" key="2">
    <source>
        <dbReference type="SMART" id="SM00421"/>
    </source>
</evidence>
<dbReference type="GO" id="GO:0006355">
    <property type="term" value="P:regulation of DNA-templated transcription"/>
    <property type="evidence" value="ECO:0007669"/>
    <property type="project" value="InterPro"/>
</dbReference>
<dbReference type="SUPFAM" id="SSF46894">
    <property type="entry name" value="C-terminal effector domain of the bipartite response regulators"/>
    <property type="match status" value="1"/>
</dbReference>
<sequence>MTFFFVISCLLTDNPGDRGLFFVQADKTGDIFKQHVLYNLNTGWLKWRLLSLYYNKNISVNRSDCEGVIMNRFTVILTQCNFSSVGLMNLLFPLCGNENIVSFRNTGELYEWRKRISGEVSLTLYIIMPAILMDARGFDKLISSAPALNDVGASEVVIINEHELLPELFVSVCSDYGWQVIDICGISCDEIRRRIADRSVEKSTKRNDVIITRREQQVLGYLLKGLTVREINNDIGISMKTTYSFCNTLKNKLGLFSTYKIYEFRHIIDKALMSGIIRMKY</sequence>
<feature type="domain" description="HTH luxR-type" evidence="2">
    <location>
        <begin position="208"/>
        <end position="265"/>
    </location>
</feature>
<dbReference type="SMART" id="SM00421">
    <property type="entry name" value="HTH_LUXR"/>
    <property type="match status" value="1"/>
</dbReference>
<evidence type="ECO:0000313" key="4">
    <source>
        <dbReference type="Proteomes" id="UP000028630"/>
    </source>
</evidence>
<dbReference type="EMBL" id="JMTB01000001">
    <property type="protein sequence ID" value="KFC13287.1"/>
    <property type="molecule type" value="Genomic_DNA"/>
</dbReference>
<accession>A0A085ASU2</accession>
<proteinExistence type="predicted"/>
<name>A0A085ASU2_9ENTR</name>
<organism evidence="3 4">
    <name type="scientific">Trabulsiella guamensis ATCC 49490</name>
    <dbReference type="NCBI Taxonomy" id="1005994"/>
    <lineage>
        <taxon>Bacteria</taxon>
        <taxon>Pseudomonadati</taxon>
        <taxon>Pseudomonadota</taxon>
        <taxon>Gammaproteobacteria</taxon>
        <taxon>Enterobacterales</taxon>
        <taxon>Enterobacteriaceae</taxon>
        <taxon>Trabulsiella</taxon>
    </lineage>
</organism>
<dbReference type="Pfam" id="PF00196">
    <property type="entry name" value="GerE"/>
    <property type="match status" value="1"/>
</dbReference>
<dbReference type="Gene3D" id="1.10.10.10">
    <property type="entry name" value="Winged helix-like DNA-binding domain superfamily/Winged helix DNA-binding domain"/>
    <property type="match status" value="1"/>
</dbReference>
<dbReference type="AlphaFoldDB" id="A0A085ASU2"/>
<protein>
    <recommendedName>
        <fullName evidence="2">HTH luxR-type domain-containing protein</fullName>
    </recommendedName>
</protein>
<dbReference type="GO" id="GO:0003677">
    <property type="term" value="F:DNA binding"/>
    <property type="evidence" value="ECO:0007669"/>
    <property type="project" value="UniProtKB-KW"/>
</dbReference>
<dbReference type="RefSeq" id="WP_038153109.1">
    <property type="nucleotide sequence ID" value="NZ_JMTB01000001.1"/>
</dbReference>
<gene>
    <name evidence="3" type="ORF">GTGU_00002</name>
</gene>
<evidence type="ECO:0000256" key="1">
    <source>
        <dbReference type="ARBA" id="ARBA00023125"/>
    </source>
</evidence>
<keyword evidence="4" id="KW-1185">Reference proteome</keyword>
<reference evidence="4" key="1">
    <citation type="submission" date="2014-05" db="EMBL/GenBank/DDBJ databases">
        <title>ATOL: Assembling a taxonomically balanced genome-scale reconstruction of the evolutionary history of the Enterobacteriaceae.</title>
        <authorList>
            <person name="Plunkett G. III"/>
            <person name="Neeno-Eckwall E.C."/>
            <person name="Glasner J.D."/>
            <person name="Perna N.T."/>
        </authorList>
    </citation>
    <scope>NUCLEOTIDE SEQUENCE [LARGE SCALE GENOMIC DNA]</scope>
    <source>
        <strain evidence="4">ATCC 49490</strain>
    </source>
</reference>
<evidence type="ECO:0000313" key="3">
    <source>
        <dbReference type="EMBL" id="KFC13287.1"/>
    </source>
</evidence>
<comment type="caution">
    <text evidence="3">The sequence shown here is derived from an EMBL/GenBank/DDBJ whole genome shotgun (WGS) entry which is preliminary data.</text>
</comment>
<dbReference type="InterPro" id="IPR016032">
    <property type="entry name" value="Sig_transdc_resp-reg_C-effctor"/>
</dbReference>